<proteinExistence type="predicted"/>
<dbReference type="AlphaFoldDB" id="A0AAF0J4U7"/>
<accession>A0AAF0J4U7</accession>
<name>A0AAF0J4U7_9BASI</name>
<dbReference type="CDD" id="cd07572">
    <property type="entry name" value="nit"/>
    <property type="match status" value="1"/>
</dbReference>
<sequence>MLAAVAQLTSGTCVLENLRVATRIVERAAAAGAQVRVLSPTDGQAVFLPEATDFIAPATQAAALTRSPECAQFVTGMRAAARKHSVWISVGIHEPSDDPERAFNTHLLIDAAGDIRSSYRKLHLFDVDLQGGPTILESRTTVPGSRIEPPTESPIGRIGLLTCYDMRFAEPALALRARGAQVLTYPSAFAVRTGGAHWETLLRARAIETQSWVLAAAQVGAHPGSTRVSWGHALIVDPWGSVVAQCSDTPPFAATFCLANIDLDAVATVRAEMPLWDQRRTDVYAEL</sequence>
<dbReference type="GO" id="GO:0003837">
    <property type="term" value="F:beta-ureidopropionase activity"/>
    <property type="evidence" value="ECO:0007669"/>
    <property type="project" value="UniProtKB-EC"/>
</dbReference>
<dbReference type="InterPro" id="IPR036526">
    <property type="entry name" value="C-N_Hydrolase_sf"/>
</dbReference>
<feature type="domain" description="CN hydrolase" evidence="2">
    <location>
        <begin position="1"/>
        <end position="263"/>
    </location>
</feature>
<dbReference type="InterPro" id="IPR045254">
    <property type="entry name" value="Nit1/2_C-N_Hydrolase"/>
</dbReference>
<dbReference type="PANTHER" id="PTHR23088">
    <property type="entry name" value="NITRILASE-RELATED"/>
    <property type="match status" value="1"/>
</dbReference>
<dbReference type="Pfam" id="PF00795">
    <property type="entry name" value="CN_hydrolase"/>
    <property type="match status" value="1"/>
</dbReference>
<evidence type="ECO:0000313" key="4">
    <source>
        <dbReference type="Proteomes" id="UP001219933"/>
    </source>
</evidence>
<protein>
    <submittedName>
        <fullName evidence="3">Beta-ureidopropionase</fullName>
        <ecNumber evidence="3">3.5.1.6</ecNumber>
    </submittedName>
</protein>
<organism evidence="3 4">
    <name type="scientific">Malassezia cuniculi</name>
    <dbReference type="NCBI Taxonomy" id="948313"/>
    <lineage>
        <taxon>Eukaryota</taxon>
        <taxon>Fungi</taxon>
        <taxon>Dikarya</taxon>
        <taxon>Basidiomycota</taxon>
        <taxon>Ustilaginomycotina</taxon>
        <taxon>Malasseziomycetes</taxon>
        <taxon>Malasseziales</taxon>
        <taxon>Malasseziaceae</taxon>
        <taxon>Malassezia</taxon>
    </lineage>
</organism>
<keyword evidence="4" id="KW-1185">Reference proteome</keyword>
<evidence type="ECO:0000256" key="1">
    <source>
        <dbReference type="ARBA" id="ARBA00022801"/>
    </source>
</evidence>
<evidence type="ECO:0000313" key="3">
    <source>
        <dbReference type="EMBL" id="WFD33420.1"/>
    </source>
</evidence>
<dbReference type="Proteomes" id="UP001219933">
    <property type="component" value="Chromosome 1"/>
</dbReference>
<gene>
    <name evidence="3" type="primary">NIT2</name>
    <name evidence="3" type="ORF">MCUN1_000233</name>
</gene>
<evidence type="ECO:0000259" key="2">
    <source>
        <dbReference type="PROSITE" id="PS50263"/>
    </source>
</evidence>
<dbReference type="SUPFAM" id="SSF56317">
    <property type="entry name" value="Carbon-nitrogen hydrolase"/>
    <property type="match status" value="1"/>
</dbReference>
<dbReference type="PROSITE" id="PS50263">
    <property type="entry name" value="CN_HYDROLASE"/>
    <property type="match status" value="1"/>
</dbReference>
<dbReference type="PANTHER" id="PTHR23088:SF27">
    <property type="entry name" value="DEAMINATED GLUTATHIONE AMIDASE"/>
    <property type="match status" value="1"/>
</dbReference>
<dbReference type="EMBL" id="CP119877">
    <property type="protein sequence ID" value="WFD33420.1"/>
    <property type="molecule type" value="Genomic_DNA"/>
</dbReference>
<dbReference type="Gene3D" id="3.60.110.10">
    <property type="entry name" value="Carbon-nitrogen hydrolase"/>
    <property type="match status" value="1"/>
</dbReference>
<reference evidence="3" key="1">
    <citation type="submission" date="2023-03" db="EMBL/GenBank/DDBJ databases">
        <title>Mating type loci evolution in Malassezia.</title>
        <authorList>
            <person name="Coelho M.A."/>
        </authorList>
    </citation>
    <scope>NUCLEOTIDE SEQUENCE</scope>
    <source>
        <strain evidence="3">CBS 11721</strain>
    </source>
</reference>
<dbReference type="EC" id="3.5.1.6" evidence="3"/>
<dbReference type="InterPro" id="IPR003010">
    <property type="entry name" value="C-N_Hydrolase"/>
</dbReference>
<keyword evidence="1 3" id="KW-0378">Hydrolase</keyword>